<feature type="transmembrane region" description="Helical" evidence="9">
    <location>
        <begin position="67"/>
        <end position="90"/>
    </location>
</feature>
<dbReference type="PANTHER" id="PTHR48022:SF64">
    <property type="entry name" value="MAJOR FACILITATOR SUPERFAMILY (MFS) PROFILE DOMAIN-CONTAINING PROTEIN"/>
    <property type="match status" value="1"/>
</dbReference>
<feature type="transmembrane region" description="Helical" evidence="9">
    <location>
        <begin position="157"/>
        <end position="181"/>
    </location>
</feature>
<feature type="transmembrane region" description="Helical" evidence="9">
    <location>
        <begin position="26"/>
        <end position="47"/>
    </location>
</feature>
<feature type="transmembrane region" description="Helical" evidence="9">
    <location>
        <begin position="187"/>
        <end position="208"/>
    </location>
</feature>
<dbReference type="Gene3D" id="1.20.1250.20">
    <property type="entry name" value="MFS general substrate transporter like domains"/>
    <property type="match status" value="1"/>
</dbReference>
<dbReference type="PRINTS" id="PR00171">
    <property type="entry name" value="SUGRTRNSPORT"/>
</dbReference>
<keyword evidence="4 9" id="KW-0812">Transmembrane</keyword>
<keyword evidence="3 7" id="KW-0813">Transport</keyword>
<evidence type="ECO:0000256" key="7">
    <source>
        <dbReference type="RuleBase" id="RU003346"/>
    </source>
</evidence>
<dbReference type="Proteomes" id="UP001147746">
    <property type="component" value="Unassembled WGS sequence"/>
</dbReference>
<dbReference type="PROSITE" id="PS00217">
    <property type="entry name" value="SUGAR_TRANSPORT_2"/>
    <property type="match status" value="1"/>
</dbReference>
<proteinExistence type="inferred from homology"/>
<dbReference type="GO" id="GO:0005351">
    <property type="term" value="F:carbohydrate:proton symporter activity"/>
    <property type="evidence" value="ECO:0007669"/>
    <property type="project" value="TreeGrafter"/>
</dbReference>
<feature type="transmembrane region" description="Helical" evidence="9">
    <location>
        <begin position="97"/>
        <end position="116"/>
    </location>
</feature>
<dbReference type="PROSITE" id="PS00216">
    <property type="entry name" value="SUGAR_TRANSPORT_1"/>
    <property type="match status" value="1"/>
</dbReference>
<keyword evidence="5 9" id="KW-1133">Transmembrane helix</keyword>
<comment type="similarity">
    <text evidence="2 7">Belongs to the major facilitator superfamily. Sugar transporter (TC 2.A.1.1) family.</text>
</comment>
<evidence type="ECO:0000256" key="6">
    <source>
        <dbReference type="ARBA" id="ARBA00023136"/>
    </source>
</evidence>
<name>A0A9W9KUB4_9EURO</name>
<organism evidence="10 11">
    <name type="scientific">Penicillium atrosanguineum</name>
    <dbReference type="NCBI Taxonomy" id="1132637"/>
    <lineage>
        <taxon>Eukaryota</taxon>
        <taxon>Fungi</taxon>
        <taxon>Dikarya</taxon>
        <taxon>Ascomycota</taxon>
        <taxon>Pezizomycotina</taxon>
        <taxon>Eurotiomycetes</taxon>
        <taxon>Eurotiomycetidae</taxon>
        <taxon>Eurotiales</taxon>
        <taxon>Aspergillaceae</taxon>
        <taxon>Penicillium</taxon>
    </lineage>
</organism>
<dbReference type="InterPro" id="IPR036259">
    <property type="entry name" value="MFS_trans_sf"/>
</dbReference>
<protein>
    <submittedName>
        <fullName evidence="10">Uncharacterized protein</fullName>
    </submittedName>
</protein>
<evidence type="ECO:0000256" key="4">
    <source>
        <dbReference type="ARBA" id="ARBA00022692"/>
    </source>
</evidence>
<evidence type="ECO:0000313" key="10">
    <source>
        <dbReference type="EMBL" id="KAJ5299781.1"/>
    </source>
</evidence>
<dbReference type="GO" id="GO:0016020">
    <property type="term" value="C:membrane"/>
    <property type="evidence" value="ECO:0007669"/>
    <property type="project" value="UniProtKB-SubCell"/>
</dbReference>
<dbReference type="FunFam" id="1.20.1250.20:FF:000134">
    <property type="entry name" value="MFS sugar transporter protein"/>
    <property type="match status" value="1"/>
</dbReference>
<keyword evidence="6 9" id="KW-0472">Membrane</keyword>
<dbReference type="OrthoDB" id="6133115at2759"/>
<dbReference type="InterPro" id="IPR020846">
    <property type="entry name" value="MFS_dom"/>
</dbReference>
<dbReference type="PROSITE" id="PS50850">
    <property type="entry name" value="MFS"/>
    <property type="match status" value="1"/>
</dbReference>
<comment type="subcellular location">
    <subcellularLocation>
        <location evidence="1">Membrane</location>
        <topology evidence="1">Multi-pass membrane protein</topology>
    </subcellularLocation>
</comment>
<dbReference type="Pfam" id="PF00083">
    <property type="entry name" value="Sugar_tr"/>
    <property type="match status" value="1"/>
</dbReference>
<evidence type="ECO:0000256" key="2">
    <source>
        <dbReference type="ARBA" id="ARBA00010992"/>
    </source>
</evidence>
<evidence type="ECO:0000256" key="3">
    <source>
        <dbReference type="ARBA" id="ARBA00022448"/>
    </source>
</evidence>
<evidence type="ECO:0000256" key="8">
    <source>
        <dbReference type="SAM" id="MobiDB-lite"/>
    </source>
</evidence>
<feature type="transmembrane region" description="Helical" evidence="9">
    <location>
        <begin position="345"/>
        <end position="366"/>
    </location>
</feature>
<dbReference type="InterPro" id="IPR005828">
    <property type="entry name" value="MFS_sugar_transport-like"/>
</dbReference>
<accession>A0A9W9KUB4</accession>
<comment type="caution">
    <text evidence="10">The sequence shown here is derived from an EMBL/GenBank/DDBJ whole genome shotgun (WGS) entry which is preliminary data.</text>
</comment>
<reference evidence="10" key="2">
    <citation type="journal article" date="2023" name="IMA Fungus">
        <title>Comparative genomic study of the Penicillium genus elucidates a diverse pangenome and 15 lateral gene transfer events.</title>
        <authorList>
            <person name="Petersen C."/>
            <person name="Sorensen T."/>
            <person name="Nielsen M.R."/>
            <person name="Sondergaard T.E."/>
            <person name="Sorensen J.L."/>
            <person name="Fitzpatrick D.A."/>
            <person name="Frisvad J.C."/>
            <person name="Nielsen K.L."/>
        </authorList>
    </citation>
    <scope>NUCLEOTIDE SEQUENCE</scope>
    <source>
        <strain evidence="10">IBT 21472</strain>
    </source>
</reference>
<evidence type="ECO:0000256" key="1">
    <source>
        <dbReference type="ARBA" id="ARBA00004141"/>
    </source>
</evidence>
<dbReference type="EMBL" id="JAPZBO010000010">
    <property type="protein sequence ID" value="KAJ5299781.1"/>
    <property type="molecule type" value="Genomic_DNA"/>
</dbReference>
<feature type="transmembrane region" description="Helical" evidence="9">
    <location>
        <begin position="372"/>
        <end position="393"/>
    </location>
</feature>
<evidence type="ECO:0000256" key="5">
    <source>
        <dbReference type="ARBA" id="ARBA00022989"/>
    </source>
</evidence>
<dbReference type="InterPro" id="IPR050360">
    <property type="entry name" value="MFS_Sugar_Transporters"/>
</dbReference>
<gene>
    <name evidence="10" type="ORF">N7476_011338</name>
</gene>
<keyword evidence="11" id="KW-1185">Reference proteome</keyword>
<dbReference type="InterPro" id="IPR005829">
    <property type="entry name" value="Sugar_transporter_CS"/>
</dbReference>
<evidence type="ECO:0000313" key="11">
    <source>
        <dbReference type="Proteomes" id="UP001147746"/>
    </source>
</evidence>
<reference evidence="10" key="1">
    <citation type="submission" date="2022-12" db="EMBL/GenBank/DDBJ databases">
        <authorList>
            <person name="Petersen C."/>
        </authorList>
    </citation>
    <scope>NUCLEOTIDE SEQUENCE</scope>
    <source>
        <strain evidence="10">IBT 21472</strain>
    </source>
</reference>
<feature type="region of interest" description="Disordered" evidence="8">
    <location>
        <begin position="480"/>
        <end position="505"/>
    </location>
</feature>
<feature type="transmembrane region" description="Helical" evidence="9">
    <location>
        <begin position="444"/>
        <end position="463"/>
    </location>
</feature>
<evidence type="ECO:0000256" key="9">
    <source>
        <dbReference type="SAM" id="Phobius"/>
    </source>
</evidence>
<dbReference type="AlphaFoldDB" id="A0A9W9KUB4"/>
<feature type="transmembrane region" description="Helical" evidence="9">
    <location>
        <begin position="122"/>
        <end position="145"/>
    </location>
</feature>
<dbReference type="NCBIfam" id="TIGR00879">
    <property type="entry name" value="SP"/>
    <property type="match status" value="1"/>
</dbReference>
<dbReference type="SUPFAM" id="SSF103473">
    <property type="entry name" value="MFS general substrate transporter"/>
    <property type="match status" value="1"/>
</dbReference>
<dbReference type="InterPro" id="IPR003663">
    <property type="entry name" value="Sugar/inositol_transpt"/>
</dbReference>
<sequence length="505" mass="55820">MTIRDPYRQDRHKNTRRIEDAGLRKLNLGIAFMLAASATSGYNASQINSLLVLPEFNKFLSGLDTNIKGLMIAAVSLGSFLAFIPASYVADNFGRRLSVAIGATLVITASIIQVAVQQHWVFFGARVVTGIGVGFSQTAAPLLIAETAHPRQRRTLTGLYNAVWFCGSITAAGIAFSTLSIHNSWSWRVPCMLQVFYPLFQLAGLFLIPESPRWLVANDRKGEALAMLIRFHANGDPADKLVRDEYDQICNSIIAEADMGSASRWSAFFKSKGDLHRFTICVLLGFMQEWTGNGVTSYYLAPILSSVGIKDSVHQAAVNISLQVWNLVFAVAGASTSDKYGRRTLWMCATTLMLIFLSTSEIMAGLFAEMGILAAGIAVVPMLFLFCGAYDFAYMPLFIAYPAEILPFQLRAKGLAITLTTDSLACFFNQYVNPVAFDAIHWRYFSIYVGCLVVVLGLVYFFFPETQGKSLEEVSRIFEKKDTKEETSPTDSEGSQEFYVMKSEL</sequence>
<dbReference type="PANTHER" id="PTHR48022">
    <property type="entry name" value="PLASTIDIC GLUCOSE TRANSPORTER 4"/>
    <property type="match status" value="1"/>
</dbReference>